<name>A0A645G1W7_9ZZZZ</name>
<proteinExistence type="predicted"/>
<reference evidence="1" key="1">
    <citation type="submission" date="2019-08" db="EMBL/GenBank/DDBJ databases">
        <authorList>
            <person name="Kucharzyk K."/>
            <person name="Murdoch R.W."/>
            <person name="Higgins S."/>
            <person name="Loffler F."/>
        </authorList>
    </citation>
    <scope>NUCLEOTIDE SEQUENCE</scope>
</reference>
<protein>
    <submittedName>
        <fullName evidence="1">Uncharacterized protein</fullName>
    </submittedName>
</protein>
<accession>A0A645G1W7</accession>
<gene>
    <name evidence="1" type="ORF">SDC9_168004</name>
</gene>
<dbReference type="EMBL" id="VSSQ01068429">
    <property type="protein sequence ID" value="MPN20625.1"/>
    <property type="molecule type" value="Genomic_DNA"/>
</dbReference>
<organism evidence="1">
    <name type="scientific">bioreactor metagenome</name>
    <dbReference type="NCBI Taxonomy" id="1076179"/>
    <lineage>
        <taxon>unclassified sequences</taxon>
        <taxon>metagenomes</taxon>
        <taxon>ecological metagenomes</taxon>
    </lineage>
</organism>
<dbReference type="AlphaFoldDB" id="A0A645G1W7"/>
<evidence type="ECO:0000313" key="1">
    <source>
        <dbReference type="EMBL" id="MPN20625.1"/>
    </source>
</evidence>
<comment type="caution">
    <text evidence="1">The sequence shown here is derived from an EMBL/GenBank/DDBJ whole genome shotgun (WGS) entry which is preliminary data.</text>
</comment>
<sequence>MVHIAPSDDELAHIVQAMLVEDLLGQRLLLVALAAARLRHRGEPHRAATSAPVVEAEFLQVGHA</sequence>